<dbReference type="AlphaFoldDB" id="A0AAV0D9B0"/>
<keyword evidence="3" id="KW-1185">Reference proteome</keyword>
<proteinExistence type="predicted"/>
<protein>
    <submittedName>
        <fullName evidence="1">Uncharacterized protein</fullName>
    </submittedName>
</protein>
<evidence type="ECO:0000313" key="2">
    <source>
        <dbReference type="EMBL" id="CAH9142085.1"/>
    </source>
</evidence>
<evidence type="ECO:0000313" key="3">
    <source>
        <dbReference type="Proteomes" id="UP001152523"/>
    </source>
</evidence>
<dbReference type="Proteomes" id="UP001152523">
    <property type="component" value="Unassembled WGS sequence"/>
</dbReference>
<sequence length="19" mass="1976">MTEADARANPDSVAVSGRE</sequence>
<dbReference type="EMBL" id="CAMAPF010000085">
    <property type="protein sequence ID" value="CAH9095925.1"/>
    <property type="molecule type" value="Genomic_DNA"/>
</dbReference>
<name>A0AAV0D9B0_9ASTE</name>
<reference evidence="1" key="1">
    <citation type="submission" date="2022-07" db="EMBL/GenBank/DDBJ databases">
        <authorList>
            <person name="Macas J."/>
            <person name="Novak P."/>
            <person name="Neumann P."/>
        </authorList>
    </citation>
    <scope>NUCLEOTIDE SEQUENCE</scope>
</reference>
<gene>
    <name evidence="1" type="ORF">CEPIT_LOCUS13529</name>
    <name evidence="2" type="ORF">CEPIT_LOCUS39631</name>
</gene>
<comment type="caution">
    <text evidence="1">The sequence shown here is derived from an EMBL/GenBank/DDBJ whole genome shotgun (WGS) entry which is preliminary data.</text>
</comment>
<evidence type="ECO:0000313" key="1">
    <source>
        <dbReference type="EMBL" id="CAH9095925.1"/>
    </source>
</evidence>
<dbReference type="EMBL" id="CAMAPF010001036">
    <property type="protein sequence ID" value="CAH9142085.1"/>
    <property type="molecule type" value="Genomic_DNA"/>
</dbReference>
<organism evidence="1 3">
    <name type="scientific">Cuscuta epithymum</name>
    <dbReference type="NCBI Taxonomy" id="186058"/>
    <lineage>
        <taxon>Eukaryota</taxon>
        <taxon>Viridiplantae</taxon>
        <taxon>Streptophyta</taxon>
        <taxon>Embryophyta</taxon>
        <taxon>Tracheophyta</taxon>
        <taxon>Spermatophyta</taxon>
        <taxon>Magnoliopsida</taxon>
        <taxon>eudicotyledons</taxon>
        <taxon>Gunneridae</taxon>
        <taxon>Pentapetalae</taxon>
        <taxon>asterids</taxon>
        <taxon>lamiids</taxon>
        <taxon>Solanales</taxon>
        <taxon>Convolvulaceae</taxon>
        <taxon>Cuscuteae</taxon>
        <taxon>Cuscuta</taxon>
        <taxon>Cuscuta subgen. Cuscuta</taxon>
    </lineage>
</organism>
<accession>A0AAV0D9B0</accession>